<proteinExistence type="predicted"/>
<accession>C5FNE7</accession>
<gene>
    <name evidence="1" type="ORF">MCYG_04380</name>
</gene>
<dbReference type="RefSeq" id="XP_002846643.1">
    <property type="nucleotide sequence ID" value="XM_002846597.1"/>
</dbReference>
<dbReference type="HOGENOM" id="CLU_2757308_0_0_1"/>
<dbReference type="AlphaFoldDB" id="C5FNE7"/>
<organism evidence="1 2">
    <name type="scientific">Arthroderma otae (strain ATCC MYA-4605 / CBS 113480)</name>
    <name type="common">Microsporum canis</name>
    <dbReference type="NCBI Taxonomy" id="554155"/>
    <lineage>
        <taxon>Eukaryota</taxon>
        <taxon>Fungi</taxon>
        <taxon>Dikarya</taxon>
        <taxon>Ascomycota</taxon>
        <taxon>Pezizomycotina</taxon>
        <taxon>Eurotiomycetes</taxon>
        <taxon>Eurotiomycetidae</taxon>
        <taxon>Onygenales</taxon>
        <taxon>Arthrodermataceae</taxon>
        <taxon>Microsporum</taxon>
    </lineage>
</organism>
<reference evidence="2" key="1">
    <citation type="journal article" date="2012" name="MBio">
        <title>Comparative genome analysis of Trichophyton rubrum and related dermatophytes reveals candidate genes involved in infection.</title>
        <authorList>
            <person name="Martinez D.A."/>
            <person name="Oliver B.G."/>
            <person name="Graeser Y."/>
            <person name="Goldberg J.M."/>
            <person name="Li W."/>
            <person name="Martinez-Rossi N.M."/>
            <person name="Monod M."/>
            <person name="Shelest E."/>
            <person name="Barton R.C."/>
            <person name="Birch E."/>
            <person name="Brakhage A.A."/>
            <person name="Chen Z."/>
            <person name="Gurr S.J."/>
            <person name="Heiman D."/>
            <person name="Heitman J."/>
            <person name="Kosti I."/>
            <person name="Rossi A."/>
            <person name="Saif S."/>
            <person name="Samalova M."/>
            <person name="Saunders C.W."/>
            <person name="Shea T."/>
            <person name="Summerbell R.C."/>
            <person name="Xu J."/>
            <person name="Young S."/>
            <person name="Zeng Q."/>
            <person name="Birren B.W."/>
            <person name="Cuomo C.A."/>
            <person name="White T.C."/>
        </authorList>
    </citation>
    <scope>NUCLEOTIDE SEQUENCE [LARGE SCALE GENOMIC DNA]</scope>
    <source>
        <strain evidence="2">ATCC MYA-4605 / CBS 113480</strain>
    </source>
</reference>
<evidence type="ECO:0000313" key="1">
    <source>
        <dbReference type="EMBL" id="EEQ31561.1"/>
    </source>
</evidence>
<keyword evidence="2" id="KW-1185">Reference proteome</keyword>
<evidence type="ECO:0000313" key="2">
    <source>
        <dbReference type="Proteomes" id="UP000002035"/>
    </source>
</evidence>
<protein>
    <submittedName>
        <fullName evidence="1">Uncharacterized protein</fullName>
    </submittedName>
</protein>
<sequence length="70" mass="7969">MVNDFPGRRAELVQAPEFRPDGANAEYFDAVYSFVQLHLYRVKGPAEPHVEVSGTRLAQLRAKSLRFVYS</sequence>
<name>C5FNE7_ARTOC</name>
<dbReference type="EMBL" id="DS995704">
    <property type="protein sequence ID" value="EEQ31561.1"/>
    <property type="molecule type" value="Genomic_DNA"/>
</dbReference>
<dbReference type="Proteomes" id="UP000002035">
    <property type="component" value="Unassembled WGS sequence"/>
</dbReference>
<dbReference type="GeneID" id="9229754"/>
<dbReference type="VEuPathDB" id="FungiDB:MCYG_04380"/>